<protein>
    <submittedName>
        <fullName evidence="2">Uncharacterized protein</fullName>
    </submittedName>
</protein>
<feature type="compositionally biased region" description="Low complexity" evidence="1">
    <location>
        <begin position="420"/>
        <end position="441"/>
    </location>
</feature>
<dbReference type="Proteomes" id="UP001165080">
    <property type="component" value="Unassembled WGS sequence"/>
</dbReference>
<evidence type="ECO:0000313" key="2">
    <source>
        <dbReference type="EMBL" id="GLC50485.1"/>
    </source>
</evidence>
<sequence>MSVSPLPVHISCYGVSADAVNLARGYKKHSYADRLATVRSSLIQASPDSGSAALSSIVSGSSTGNGTQAAAQASPARQTPQIKLQPLGADTAHQILGGNGGGSAPAPLSSGHNSLRYRSHTKHVKTVTPTLQALDFISIAVNSVGGGGVPRPYGKFQACRAGDGNAKWERLPPPPGSWQARALPIAVTLLGDSPSSAGMPKPESPRSGWHRSGDSNRSRTTSPSASAASSPRRPLPPHGSTSDGALGHVSRVGADGSRLRLNYTSPEGGNYGSQGPDEAVHRPGRSHSQPSPAGGGGNSPFGAARGGGGAPAREAPKPPGAVPAAAGLHEQSYYRRPGSSLHRSLVPLPPPEPHSLGAWFALPAATFLADVPKVPEQLRMDNGYSVSREFLLSGLNPPRRPPPPASPPRSPPHAHLLGFPLQPQSHAQQQHQQHLSQGAGLDPNTPQPPLHHPYLTQSPPEVLQQESLAVWNALEGGAAAAAAQQHQLQQQQQQQYQGGPAAPGMLRGVYVPLEKRLQEPAAAEPPPPLAEAVALGSPGGAAPLRGRLRLPSEVTLPRRAEPTGW</sequence>
<feature type="region of interest" description="Disordered" evidence="1">
    <location>
        <begin position="517"/>
        <end position="565"/>
    </location>
</feature>
<keyword evidence="3" id="KW-1185">Reference proteome</keyword>
<comment type="caution">
    <text evidence="2">The sequence shown here is derived from an EMBL/GenBank/DDBJ whole genome shotgun (WGS) entry which is preliminary data.</text>
</comment>
<proteinExistence type="predicted"/>
<dbReference type="OrthoDB" id="543451at2759"/>
<feature type="compositionally biased region" description="Low complexity" evidence="1">
    <location>
        <begin position="218"/>
        <end position="232"/>
    </location>
</feature>
<gene>
    <name evidence="2" type="primary">PLEST000046</name>
    <name evidence="2" type="ORF">PLESTB_000384700</name>
</gene>
<dbReference type="AlphaFoldDB" id="A0A9W6BET7"/>
<evidence type="ECO:0000313" key="3">
    <source>
        <dbReference type="Proteomes" id="UP001165080"/>
    </source>
</evidence>
<accession>A0A9W6BET7</accession>
<reference evidence="2 3" key="1">
    <citation type="journal article" date="2023" name="Commun. Biol.">
        <title>Reorganization of the ancestral sex-determining regions during the evolution of trioecy in Pleodorina starrii.</title>
        <authorList>
            <person name="Takahashi K."/>
            <person name="Suzuki S."/>
            <person name="Kawai-Toyooka H."/>
            <person name="Yamamoto K."/>
            <person name="Hamaji T."/>
            <person name="Ootsuki R."/>
            <person name="Yamaguchi H."/>
            <person name="Kawachi M."/>
            <person name="Higashiyama T."/>
            <person name="Nozaki H."/>
        </authorList>
    </citation>
    <scope>NUCLEOTIDE SEQUENCE [LARGE SCALE GENOMIC DNA]</scope>
    <source>
        <strain evidence="2 3">NIES-4479</strain>
    </source>
</reference>
<feature type="region of interest" description="Disordered" evidence="1">
    <location>
        <begin position="392"/>
        <end position="457"/>
    </location>
</feature>
<feature type="compositionally biased region" description="Gly residues" evidence="1">
    <location>
        <begin position="293"/>
        <end position="310"/>
    </location>
</feature>
<name>A0A9W6BET7_9CHLO</name>
<feature type="region of interest" description="Disordered" evidence="1">
    <location>
        <begin position="190"/>
        <end position="327"/>
    </location>
</feature>
<feature type="region of interest" description="Disordered" evidence="1">
    <location>
        <begin position="92"/>
        <end position="114"/>
    </location>
</feature>
<organism evidence="2 3">
    <name type="scientific">Pleodorina starrii</name>
    <dbReference type="NCBI Taxonomy" id="330485"/>
    <lineage>
        <taxon>Eukaryota</taxon>
        <taxon>Viridiplantae</taxon>
        <taxon>Chlorophyta</taxon>
        <taxon>core chlorophytes</taxon>
        <taxon>Chlorophyceae</taxon>
        <taxon>CS clade</taxon>
        <taxon>Chlamydomonadales</taxon>
        <taxon>Volvocaceae</taxon>
        <taxon>Pleodorina</taxon>
    </lineage>
</organism>
<feature type="compositionally biased region" description="Pro residues" evidence="1">
    <location>
        <begin position="398"/>
        <end position="411"/>
    </location>
</feature>
<feature type="compositionally biased region" description="Basic and acidic residues" evidence="1">
    <location>
        <begin position="556"/>
        <end position="565"/>
    </location>
</feature>
<dbReference type="EMBL" id="BRXU01000003">
    <property type="protein sequence ID" value="GLC50485.1"/>
    <property type="molecule type" value="Genomic_DNA"/>
</dbReference>
<evidence type="ECO:0000256" key="1">
    <source>
        <dbReference type="SAM" id="MobiDB-lite"/>
    </source>
</evidence>